<sequence length="381" mass="41439">MPLLHLRNYTDQVGNIRLAYYKDASGNLKIDRTTNYYPFELEFGGELSTANSITPNYKYSTHGKEKQQETGWSDFGTRMYMSDIGRWGVPDPLSEKFTGVSSYNYVLNNPLRYVDPDGNAPVDWIRQTVNGKSTWTYNANVKTTSQALAAGYKNVEGVYSSARISSNGFQGSGYGGYGFTLNTNGSVTNLLSGTNVYNTFVTDAGTTVNAPEFTSIGQWNKDFIETLAGSDNFFAKLGYNMVNDAYVTAQVFDGGLLERPEWENPLGGNYGNLDGTPNYNQANGFANTLATAFSFARGAKPVTEAVTQSLNFGKLNAAQFSSTFKGTIVSRAAPATRGLLNRYLNKGTGLLNGQMKSGTNAATAVKVVGGLFKPEEEKKSN</sequence>
<dbReference type="Gene3D" id="2.180.10.10">
    <property type="entry name" value="RHS repeat-associated core"/>
    <property type="match status" value="1"/>
</dbReference>
<organism evidence="1">
    <name type="scientific">Chryseobacterium indologenes</name>
    <name type="common">Flavobacterium indologenes</name>
    <dbReference type="NCBI Taxonomy" id="253"/>
    <lineage>
        <taxon>Bacteria</taxon>
        <taxon>Pseudomonadati</taxon>
        <taxon>Bacteroidota</taxon>
        <taxon>Flavobacteriia</taxon>
        <taxon>Flavobacteriales</taxon>
        <taxon>Weeksellaceae</taxon>
        <taxon>Chryseobacterium group</taxon>
        <taxon>Chryseobacterium</taxon>
    </lineage>
</organism>
<dbReference type="PANTHER" id="PTHR32305:SF15">
    <property type="entry name" value="PROTEIN RHSA-RELATED"/>
    <property type="match status" value="1"/>
</dbReference>
<accession>A0A411DIV6</accession>
<dbReference type="AlphaFoldDB" id="A0A411DIV6"/>
<protein>
    <submittedName>
        <fullName evidence="1">RHS repeat-associated core domain-containing protein</fullName>
    </submittedName>
</protein>
<dbReference type="NCBIfam" id="TIGR03696">
    <property type="entry name" value="Rhs_assc_core"/>
    <property type="match status" value="1"/>
</dbReference>
<dbReference type="InterPro" id="IPR022385">
    <property type="entry name" value="Rhs_assc_core"/>
</dbReference>
<dbReference type="InterPro" id="IPR050708">
    <property type="entry name" value="T6SS_VgrG/RHS"/>
</dbReference>
<gene>
    <name evidence="1" type="ORF">EU348_03540</name>
</gene>
<proteinExistence type="predicted"/>
<dbReference type="PANTHER" id="PTHR32305">
    <property type="match status" value="1"/>
</dbReference>
<dbReference type="EMBL" id="CP035532">
    <property type="protein sequence ID" value="QBA20293.1"/>
    <property type="molecule type" value="Genomic_DNA"/>
</dbReference>
<reference evidence="1" key="1">
    <citation type="submission" date="2019-01" db="EMBL/GenBank/DDBJ databases">
        <title>Whole Genome Sequencing for Putative Detection of Antimicrobial Resistance and Potential Virulence Factors in Chryseobacterium indologenes isolated from Nile Tilapia in Tanzania.</title>
        <authorList>
            <person name="Mwega E."/>
            <person name="Mutoloki S."/>
            <person name="Mugimba K."/>
            <person name="Colquhoun D."/>
            <person name="Mdegela R."/>
            <person name="Evensen O."/>
            <person name="Wasteson Y."/>
        </authorList>
    </citation>
    <scope>NUCLEOTIDE SEQUENCE [LARGE SCALE GENOMIC DNA]</scope>
    <source>
        <strain evidence="1">StR 01</strain>
    </source>
</reference>
<name>A0A411DIV6_CHRID</name>
<evidence type="ECO:0000313" key="1">
    <source>
        <dbReference type="EMBL" id="QBA20293.1"/>
    </source>
</evidence>